<feature type="domain" description="Endoribonuclease YicC-like N-terminal" evidence="7">
    <location>
        <begin position="10"/>
        <end position="154"/>
    </location>
</feature>
<comment type="similarity">
    <text evidence="5">Belongs to the YicC/YloC family.</text>
</comment>
<dbReference type="InterPro" id="IPR013527">
    <property type="entry name" value="YicC-like_N"/>
</dbReference>
<accession>A0A134ABM8</accession>
<keyword evidence="10" id="KW-1185">Reference proteome</keyword>
<dbReference type="InterPro" id="IPR013551">
    <property type="entry name" value="YicC-like_C"/>
</dbReference>
<dbReference type="PANTHER" id="PTHR30636:SF3">
    <property type="entry name" value="UPF0701 PROTEIN YICC"/>
    <property type="match status" value="1"/>
</dbReference>
<organism evidence="9 10">
    <name type="scientific">Aedoeadaptatus coxii</name>
    <dbReference type="NCBI Taxonomy" id="755172"/>
    <lineage>
        <taxon>Bacteria</taxon>
        <taxon>Bacillati</taxon>
        <taxon>Bacillota</taxon>
        <taxon>Tissierellia</taxon>
        <taxon>Tissierellales</taxon>
        <taxon>Peptoniphilaceae</taxon>
        <taxon>Aedoeadaptatus</taxon>
    </lineage>
</organism>
<keyword evidence="2" id="KW-0540">Nuclease</keyword>
<gene>
    <name evidence="9" type="ORF">HMPREF1863_01627</name>
</gene>
<dbReference type="OrthoDB" id="9771229at2"/>
<dbReference type="STRING" id="755172.HMPREF1863_01627"/>
<evidence type="ECO:0000313" key="10">
    <source>
        <dbReference type="Proteomes" id="UP000070442"/>
    </source>
</evidence>
<keyword evidence="3" id="KW-0255">Endonuclease</keyword>
<comment type="cofactor">
    <cofactor evidence="1">
        <name>a divalent metal cation</name>
        <dbReference type="ChEBI" id="CHEBI:60240"/>
    </cofactor>
</comment>
<dbReference type="EMBL" id="LSDG01000045">
    <property type="protein sequence ID" value="KXB65119.1"/>
    <property type="molecule type" value="Genomic_DNA"/>
</dbReference>
<dbReference type="Pfam" id="PF03755">
    <property type="entry name" value="YicC-like_N"/>
    <property type="match status" value="1"/>
</dbReference>
<evidence type="ECO:0000256" key="2">
    <source>
        <dbReference type="ARBA" id="ARBA00022722"/>
    </source>
</evidence>
<evidence type="ECO:0000256" key="1">
    <source>
        <dbReference type="ARBA" id="ARBA00001968"/>
    </source>
</evidence>
<feature type="coiled-coil region" evidence="6">
    <location>
        <begin position="155"/>
        <end position="185"/>
    </location>
</feature>
<dbReference type="InterPro" id="IPR005229">
    <property type="entry name" value="YicC/YloC-like"/>
</dbReference>
<dbReference type="PANTHER" id="PTHR30636">
    <property type="entry name" value="UPF0701 PROTEIN YICC"/>
    <property type="match status" value="1"/>
</dbReference>
<dbReference type="GO" id="GO:0016787">
    <property type="term" value="F:hydrolase activity"/>
    <property type="evidence" value="ECO:0007669"/>
    <property type="project" value="UniProtKB-KW"/>
</dbReference>
<protein>
    <submittedName>
        <fullName evidence="9">TIGR00255 family protein</fullName>
    </submittedName>
</protein>
<dbReference type="Pfam" id="PF08340">
    <property type="entry name" value="YicC-like_C"/>
    <property type="match status" value="1"/>
</dbReference>
<dbReference type="AlphaFoldDB" id="A0A134ABM8"/>
<proteinExistence type="inferred from homology"/>
<evidence type="ECO:0000256" key="4">
    <source>
        <dbReference type="ARBA" id="ARBA00022801"/>
    </source>
</evidence>
<reference evidence="10" key="1">
    <citation type="submission" date="2016-01" db="EMBL/GenBank/DDBJ databases">
        <authorList>
            <person name="Mitreva M."/>
            <person name="Pepin K.H."/>
            <person name="Mihindukulasuriya K.A."/>
            <person name="Fulton R."/>
            <person name="Fronick C."/>
            <person name="O'Laughlin M."/>
            <person name="Miner T."/>
            <person name="Herter B."/>
            <person name="Rosa B.A."/>
            <person name="Cordes M."/>
            <person name="Tomlinson C."/>
            <person name="Wollam A."/>
            <person name="Palsikar V.B."/>
            <person name="Mardis E.R."/>
            <person name="Wilson R.K."/>
        </authorList>
    </citation>
    <scope>NUCLEOTIDE SEQUENCE [LARGE SCALE GENOMIC DNA]</scope>
    <source>
        <strain evidence="10">DNF00729</strain>
    </source>
</reference>
<keyword evidence="4" id="KW-0378">Hydrolase</keyword>
<dbReference type="PATRIC" id="fig|755172.3.peg.1589"/>
<comment type="caution">
    <text evidence="9">The sequence shown here is derived from an EMBL/GenBank/DDBJ whole genome shotgun (WGS) entry which is preliminary data.</text>
</comment>
<dbReference type="Proteomes" id="UP000070442">
    <property type="component" value="Unassembled WGS sequence"/>
</dbReference>
<evidence type="ECO:0000256" key="5">
    <source>
        <dbReference type="ARBA" id="ARBA00035648"/>
    </source>
</evidence>
<evidence type="ECO:0000259" key="8">
    <source>
        <dbReference type="Pfam" id="PF08340"/>
    </source>
</evidence>
<evidence type="ECO:0000259" key="7">
    <source>
        <dbReference type="Pfam" id="PF03755"/>
    </source>
</evidence>
<name>A0A134ABM8_9FIRM</name>
<dbReference type="GO" id="GO:0004521">
    <property type="term" value="F:RNA endonuclease activity"/>
    <property type="evidence" value="ECO:0007669"/>
    <property type="project" value="InterPro"/>
</dbReference>
<keyword evidence="6" id="KW-0175">Coiled coil</keyword>
<sequence>MYNNIEEAPMHSMTGFGSAEQMTTDTTLSVTIKSVNHKNRDIRMKGLGDFPAVENNIKKTLENRLIRGRVEVNFSITRNAETKLSFSEDSATFFRELYKGLTGEDPKADWLLSRPGVVEALDLGNDITVEFIHEVFESALDEFLAMRKREGDYLFECLREKIRYIENELNEIKQSTEEDKIAQQDAFRKRVEEFMNEFSMDPSRFATELALLYEKISIEEEIDRLFSHIAQFNVIMERKGSVGRSLDFLLQEMFREANTMANKSRTIDVLHRLVDVKTTIDDLREQVANVE</sequence>
<evidence type="ECO:0000313" key="9">
    <source>
        <dbReference type="EMBL" id="KXB65119.1"/>
    </source>
</evidence>
<dbReference type="NCBIfam" id="TIGR00255">
    <property type="entry name" value="YicC/YloC family endoribonuclease"/>
    <property type="match status" value="1"/>
</dbReference>
<evidence type="ECO:0000256" key="3">
    <source>
        <dbReference type="ARBA" id="ARBA00022759"/>
    </source>
</evidence>
<feature type="domain" description="Endoribonuclease YicC-like C-terminal" evidence="8">
    <location>
        <begin position="174"/>
        <end position="291"/>
    </location>
</feature>
<evidence type="ECO:0000256" key="6">
    <source>
        <dbReference type="SAM" id="Coils"/>
    </source>
</evidence>